<reference evidence="3" key="1">
    <citation type="submission" date="2022-07" db="EMBL/GenBank/DDBJ databases">
        <title>Genome Sequence of Leucocoprinus birnbaumii.</title>
        <authorList>
            <person name="Buettner E."/>
        </authorList>
    </citation>
    <scope>NUCLEOTIDE SEQUENCE</scope>
    <source>
        <strain evidence="3">VT141</strain>
    </source>
</reference>
<protein>
    <recommendedName>
        <fullName evidence="2">Nephrocystin 3-like N-terminal domain-containing protein</fullName>
    </recommendedName>
</protein>
<sequence length="552" mass="61896">MASVLSNSVIKDTVIIANDRYPHGRGIKTLFRASQPHATHDSSLNQFFAHLPETLHPDLVDLLADWVTGGYPVYHSLWIVGSRSNLPHLCARKLQSHLAASYFFSGENRITDATQFFPTIAYRLASHFPAYWDILDAKLSHDPALVLRAMEIQFRDLIAEPFRLLRARGEDSIFPRSLILVSDFDQCSGEEARLEILRILTTESQLLPFRWIFFSEPDAAVNERLVEFAHMASSMTIALGQPDVPDGGCRGMGVILSGTSNSVIRDNIFIANDRYPRGRGIKALLRASQQHATHDSSLNQFISHLPKTSHTDLVDVLADWALGEHSAYHSLWVVGPRSNLPHLCARKLQNNLVASYFFSEENRITDPSQFFPTIAYRLAIHLPAYWNILDAKLSRDPALASRSLKIQFRELISEPFQKLRARGEISISPRPLILVSGFDQCNGDEARLEILRILTTESERIPFRWIFFSESDAAVTEWLTDFAHTAISALTALDQPDVSVEGCGDIGLCMIQLEGNGIWLRFFGSLHIATHVAVVFFLTPEGPNPTVCLDVN</sequence>
<dbReference type="Proteomes" id="UP001213000">
    <property type="component" value="Unassembled WGS sequence"/>
</dbReference>
<keyword evidence="1" id="KW-0677">Repeat</keyword>
<evidence type="ECO:0000256" key="1">
    <source>
        <dbReference type="ARBA" id="ARBA00022737"/>
    </source>
</evidence>
<gene>
    <name evidence="3" type="ORF">NP233_g9014</name>
</gene>
<dbReference type="EMBL" id="JANIEX010000772">
    <property type="protein sequence ID" value="KAJ3563318.1"/>
    <property type="molecule type" value="Genomic_DNA"/>
</dbReference>
<comment type="caution">
    <text evidence="3">The sequence shown here is derived from an EMBL/GenBank/DDBJ whole genome shotgun (WGS) entry which is preliminary data.</text>
</comment>
<keyword evidence="4" id="KW-1185">Reference proteome</keyword>
<dbReference type="Pfam" id="PF24883">
    <property type="entry name" value="NPHP3_N"/>
    <property type="match status" value="1"/>
</dbReference>
<evidence type="ECO:0000313" key="3">
    <source>
        <dbReference type="EMBL" id="KAJ3563318.1"/>
    </source>
</evidence>
<organism evidence="3 4">
    <name type="scientific">Leucocoprinus birnbaumii</name>
    <dbReference type="NCBI Taxonomy" id="56174"/>
    <lineage>
        <taxon>Eukaryota</taxon>
        <taxon>Fungi</taxon>
        <taxon>Dikarya</taxon>
        <taxon>Basidiomycota</taxon>
        <taxon>Agaricomycotina</taxon>
        <taxon>Agaricomycetes</taxon>
        <taxon>Agaricomycetidae</taxon>
        <taxon>Agaricales</taxon>
        <taxon>Agaricineae</taxon>
        <taxon>Agaricaceae</taxon>
        <taxon>Leucocoprinus</taxon>
    </lineage>
</organism>
<dbReference type="AlphaFoldDB" id="A0AAD5VLX1"/>
<feature type="domain" description="Nephrocystin 3-like N-terminal" evidence="2">
    <location>
        <begin position="349"/>
        <end position="469"/>
    </location>
</feature>
<name>A0AAD5VLX1_9AGAR</name>
<proteinExistence type="predicted"/>
<evidence type="ECO:0000313" key="4">
    <source>
        <dbReference type="Proteomes" id="UP001213000"/>
    </source>
</evidence>
<evidence type="ECO:0000259" key="2">
    <source>
        <dbReference type="Pfam" id="PF24883"/>
    </source>
</evidence>
<accession>A0AAD5VLX1</accession>
<dbReference type="InterPro" id="IPR056884">
    <property type="entry name" value="NPHP3-like_N"/>
</dbReference>